<feature type="signal peptide" evidence="2">
    <location>
        <begin position="1"/>
        <end position="26"/>
    </location>
</feature>
<name>A0ABV1ESH0_9FIRM</name>
<evidence type="ECO:0000256" key="1">
    <source>
        <dbReference type="ARBA" id="ARBA00022801"/>
    </source>
</evidence>
<evidence type="ECO:0000256" key="2">
    <source>
        <dbReference type="SAM" id="SignalP"/>
    </source>
</evidence>
<proteinExistence type="predicted"/>
<keyword evidence="1 3" id="KW-0378">Hydrolase</keyword>
<keyword evidence="4" id="KW-1185">Reference proteome</keyword>
<dbReference type="Gene3D" id="3.30.379.10">
    <property type="entry name" value="Chitobiase/beta-hexosaminidase domain 2-like"/>
    <property type="match status" value="1"/>
</dbReference>
<evidence type="ECO:0000313" key="3">
    <source>
        <dbReference type="EMBL" id="MEQ2457537.1"/>
    </source>
</evidence>
<keyword evidence="2" id="KW-0732">Signal</keyword>
<protein>
    <submittedName>
        <fullName evidence="3">Glycosyl hydrolase 115 family protein</fullName>
    </submittedName>
</protein>
<dbReference type="InterPro" id="IPR031924">
    <property type="entry name" value="GH115"/>
</dbReference>
<sequence>MKQKFSRLLTFCLAFIMTFQMGMLSAAEAVSDELPRFTENDLVFSGQTLSNAFLGVGNNSSEVVDGNVRFFTQPGGSNSRQYVHTLDQGVEYEAYSHLVVRLKNTGIGGNAMLRIGSSAGDYYQFNYSAVQGESEYRDMVFSLDTPSSQAGTPGSEIKRMEFFIPAASAGAETYVEYIRLVSKDAPMYTAYLVDENGDKTFCVNEDGTATMHIEVDDRAEQDVDIVTAVYDDNGKMLTASFASDGADENGYTTYTTTVNVPDNARVKTMVWDGKMNSLYRTQEYSGQINTLRSRIREIQTYLEENGENYDAFQVNKMQDYIAQLEGRIFDAYHTQEELLQELAELETAFDEFKSHEKGEQYEYLLADGTEVAEIYLPESSPVAIRGAGADLIGDCLKVTGQEMAVTTDADTSRAIILPITVDMPEYQTLFEAGKLDASAIEGKQDAFMIVPVDRALVIVGANNRGVEYGIYTISEEAFGIDPTYYWTDQQPVEKSRVTLNYTTEAQIPDFKYRGFFINDENYLLYWRDGDTDGQALGAMTAEDTIAAVETMLRLRGNMFSVTSYSGTNPSLTWEAMDYMKEREVLVTGSHMDILLSQYYLDYPEWCQENYGQYITFDYHQNKEIIQDYWRYTVERFRDYPAIWPIGLRGATDSDYEDPIFNEMSLEEQVEFIQGAVDDQLQILTEVLGTSDFLTSYTGRGKLSVYARNGLELPDNCIMVWQDNGSTSIMENALYELDPEQSNGIYYHIAYCDNQYVQWVNPEIIRQEVVKSYDATANEYILYNVGDMREIPLSMYVGMKVAWDTQRWKYDETIEDTCTEDWLRLQYGEQQLEEIKGIYDDYYALERDMRCGPIYEVCLNLMKQAVSPDKDREWFAQQTFVEGGRFQVSPEKMKEKESKWDALLARAQACYEKMPEGSGKKFFYNNMMLHILTSQNMNDYGLHLYAAFQAIGASDQEKTVSELDAALASLQAIDAARIPASQGKWENWFRGDDAGAWRDHGWGFSSKRFEERADTLKARFAQ</sequence>
<accession>A0ABV1ESH0</accession>
<organism evidence="3 4">
    <name type="scientific">Flavonifractor hominis</name>
    <dbReference type="NCBI Taxonomy" id="3133178"/>
    <lineage>
        <taxon>Bacteria</taxon>
        <taxon>Bacillati</taxon>
        <taxon>Bacillota</taxon>
        <taxon>Clostridia</taxon>
        <taxon>Eubacteriales</taxon>
        <taxon>Oscillospiraceae</taxon>
        <taxon>Flavonifractor</taxon>
    </lineage>
</organism>
<dbReference type="PANTHER" id="PTHR37842:SF2">
    <property type="entry name" value="GYLCOSYL HYDROLASE 115 C-TERMINAL DOMAIN-CONTAINING PROTEIN"/>
    <property type="match status" value="1"/>
</dbReference>
<feature type="chain" id="PRO_5045807033" evidence="2">
    <location>
        <begin position="27"/>
        <end position="1021"/>
    </location>
</feature>
<gene>
    <name evidence="3" type="ORF">WMO45_13535</name>
</gene>
<reference evidence="3 4" key="1">
    <citation type="submission" date="2024-03" db="EMBL/GenBank/DDBJ databases">
        <title>Human intestinal bacterial collection.</title>
        <authorList>
            <person name="Pauvert C."/>
            <person name="Hitch T.C.A."/>
            <person name="Clavel T."/>
        </authorList>
    </citation>
    <scope>NUCLEOTIDE SEQUENCE [LARGE SCALE GENOMIC DNA]</scope>
    <source>
        <strain evidence="3 4">CLA-AP-H34</strain>
    </source>
</reference>
<dbReference type="RefSeq" id="WP_349141416.1">
    <property type="nucleotide sequence ID" value="NZ_JBBMFT010000023.1"/>
</dbReference>
<dbReference type="Gene3D" id="1.20.58.2150">
    <property type="match status" value="1"/>
</dbReference>
<dbReference type="Proteomes" id="UP001440599">
    <property type="component" value="Unassembled WGS sequence"/>
</dbReference>
<dbReference type="Gene3D" id="3.20.20.520">
    <property type="entry name" value="Glycosyl hydrolase family 115"/>
    <property type="match status" value="1"/>
</dbReference>
<dbReference type="PANTHER" id="PTHR37842">
    <property type="match status" value="1"/>
</dbReference>
<comment type="caution">
    <text evidence="3">The sequence shown here is derived from an EMBL/GenBank/DDBJ whole genome shotgun (WGS) entry which is preliminary data.</text>
</comment>
<dbReference type="InterPro" id="IPR029018">
    <property type="entry name" value="Hex-like_dom2"/>
</dbReference>
<evidence type="ECO:0000313" key="4">
    <source>
        <dbReference type="Proteomes" id="UP001440599"/>
    </source>
</evidence>
<dbReference type="Pfam" id="PF15979">
    <property type="entry name" value="Glyco_hydro_115"/>
    <property type="match status" value="1"/>
</dbReference>
<dbReference type="InterPro" id="IPR042301">
    <property type="entry name" value="GH115_sf"/>
</dbReference>
<dbReference type="GO" id="GO:0016787">
    <property type="term" value="F:hydrolase activity"/>
    <property type="evidence" value="ECO:0007669"/>
    <property type="project" value="UniProtKB-KW"/>
</dbReference>
<dbReference type="EMBL" id="JBBMFT010000023">
    <property type="protein sequence ID" value="MEQ2457537.1"/>
    <property type="molecule type" value="Genomic_DNA"/>
</dbReference>